<dbReference type="Proteomes" id="UP001164776">
    <property type="component" value="Unassembled WGS sequence"/>
</dbReference>
<accession>A0A9W8CG82</accession>
<evidence type="ECO:0000256" key="1">
    <source>
        <dbReference type="SAM" id="MobiDB-lite"/>
    </source>
</evidence>
<feature type="domain" description="At1g61320/AtMIF1 LRR" evidence="3">
    <location>
        <begin position="92"/>
        <end position="174"/>
    </location>
</feature>
<dbReference type="InterPro" id="IPR036047">
    <property type="entry name" value="F-box-like_dom_sf"/>
</dbReference>
<organism evidence="4 5">
    <name type="scientific">Paspalum vaginatum</name>
    <name type="common">seashore paspalum</name>
    <dbReference type="NCBI Taxonomy" id="158149"/>
    <lineage>
        <taxon>Eukaryota</taxon>
        <taxon>Viridiplantae</taxon>
        <taxon>Streptophyta</taxon>
        <taxon>Embryophyta</taxon>
        <taxon>Tracheophyta</taxon>
        <taxon>Spermatophyta</taxon>
        <taxon>Magnoliopsida</taxon>
        <taxon>Liliopsida</taxon>
        <taxon>Poales</taxon>
        <taxon>Poaceae</taxon>
        <taxon>PACMAD clade</taxon>
        <taxon>Panicoideae</taxon>
        <taxon>Andropogonodae</taxon>
        <taxon>Paspaleae</taxon>
        <taxon>Paspalinae</taxon>
        <taxon>Paspalum</taxon>
    </lineage>
</organism>
<feature type="domain" description="F-box" evidence="2">
    <location>
        <begin position="43"/>
        <end position="76"/>
    </location>
</feature>
<dbReference type="Pfam" id="PF00646">
    <property type="entry name" value="F-box"/>
    <property type="match status" value="1"/>
</dbReference>
<feature type="domain" description="At1g61320/AtMIF1 LRR" evidence="3">
    <location>
        <begin position="181"/>
        <end position="228"/>
    </location>
</feature>
<dbReference type="PANTHER" id="PTHR34145:SF14">
    <property type="entry name" value="EXPRESSED PROTEIN"/>
    <property type="match status" value="1"/>
</dbReference>
<comment type="caution">
    <text evidence="4">The sequence shown here is derived from an EMBL/GenBank/DDBJ whole genome shotgun (WGS) entry which is preliminary data.</text>
</comment>
<protein>
    <recommendedName>
        <fullName evidence="6">F-box domain-containing protein</fullName>
    </recommendedName>
</protein>
<dbReference type="AlphaFoldDB" id="A0A9W8CG82"/>
<dbReference type="InterPro" id="IPR001810">
    <property type="entry name" value="F-box_dom"/>
</dbReference>
<evidence type="ECO:0000313" key="5">
    <source>
        <dbReference type="Proteomes" id="UP001164776"/>
    </source>
</evidence>
<sequence length="233" mass="25730">MGTPEQTGRTQGPDPVKGGESSCSAAEVKDESHCAERIGSHVQLPEDMLHQIHALMPMRDAAQAACVSRAFLRSWRCYPKLILSVDSLGHLLIAPNLQTLFLTTCDETVNTPVAFGKFLQLRYLEIMLSAPNFSPDFDFCSLVSFLDASPALETLILRIGLPTIRHDSIVEAPDGDSSQPRRFANIDRCWPLTEEALVEAQKARVAIQRHIVGRVPPAVNLKVIEPCSKCTRR</sequence>
<reference evidence="4 5" key="1">
    <citation type="submission" date="2022-10" db="EMBL/GenBank/DDBJ databases">
        <title>WGS assembly of Paspalum vaginatum 540-79.</title>
        <authorList>
            <person name="Sun G."/>
            <person name="Wase N."/>
            <person name="Shu S."/>
            <person name="Jenkins J."/>
            <person name="Zhou B."/>
            <person name="Torres-Rodriguez J."/>
            <person name="Chen C."/>
            <person name="Sandor L."/>
            <person name="Plott C."/>
            <person name="Yoshinga Y."/>
            <person name="Daum C."/>
            <person name="Qi P."/>
            <person name="Barry K."/>
            <person name="Lipzen A."/>
            <person name="Berry L."/>
            <person name="Pedersen C."/>
            <person name="Gottilla T."/>
            <person name="Foltz A."/>
            <person name="Yu H."/>
            <person name="O'Malley R."/>
            <person name="Zhang C."/>
            <person name="Devos K."/>
            <person name="Sigmon B."/>
            <person name="Yu B."/>
            <person name="Obata T."/>
            <person name="Schmutz J."/>
            <person name="Schnable J."/>
        </authorList>
    </citation>
    <scope>NUCLEOTIDE SEQUENCE [LARGE SCALE GENOMIC DNA]</scope>
    <source>
        <strain evidence="5">cv. 540-79</strain>
    </source>
</reference>
<keyword evidence="5" id="KW-1185">Reference proteome</keyword>
<feature type="compositionally biased region" description="Polar residues" evidence="1">
    <location>
        <begin position="1"/>
        <end position="10"/>
    </location>
</feature>
<evidence type="ECO:0000313" key="4">
    <source>
        <dbReference type="EMBL" id="KAJ1257005.1"/>
    </source>
</evidence>
<dbReference type="EMBL" id="MU629447">
    <property type="protein sequence ID" value="KAJ1257005.1"/>
    <property type="molecule type" value="Genomic_DNA"/>
</dbReference>
<dbReference type="Pfam" id="PF23622">
    <property type="entry name" value="LRR_At1g61320_AtMIF1"/>
    <property type="match status" value="2"/>
</dbReference>
<dbReference type="InterPro" id="IPR053772">
    <property type="entry name" value="At1g61320/At1g61330-like"/>
</dbReference>
<name>A0A9W8CG82_9POAL</name>
<evidence type="ECO:0008006" key="6">
    <source>
        <dbReference type="Google" id="ProtNLM"/>
    </source>
</evidence>
<proteinExistence type="predicted"/>
<evidence type="ECO:0000259" key="2">
    <source>
        <dbReference type="Pfam" id="PF00646"/>
    </source>
</evidence>
<gene>
    <name evidence="4" type="ORF">BS78_K237800</name>
</gene>
<dbReference type="InterPro" id="IPR055357">
    <property type="entry name" value="LRR_At1g61320_AtMIF1"/>
</dbReference>
<dbReference type="SUPFAM" id="SSF81383">
    <property type="entry name" value="F-box domain"/>
    <property type="match status" value="1"/>
</dbReference>
<evidence type="ECO:0000259" key="3">
    <source>
        <dbReference type="Pfam" id="PF23622"/>
    </source>
</evidence>
<dbReference type="PANTHER" id="PTHR34145">
    <property type="entry name" value="OS02G0105600 PROTEIN"/>
    <property type="match status" value="1"/>
</dbReference>
<dbReference type="OrthoDB" id="10602457at2759"/>
<feature type="region of interest" description="Disordered" evidence="1">
    <location>
        <begin position="1"/>
        <end position="22"/>
    </location>
</feature>